<comment type="caution">
    <text evidence="1">The sequence shown here is derived from an EMBL/GenBank/DDBJ whole genome shotgun (WGS) entry which is preliminary data.</text>
</comment>
<sequence>MPTSPESRLLHPALSSQTFLFLIKEPLVIAQPLEAPETGELLVSLLRQGFIVGPVTIRAADSRQALDCYDQHAQLQVLATRLARSKNGHPAPVQVIA</sequence>
<organism evidence="1 2">
    <name type="scientific">Plesiomonas shigelloides</name>
    <name type="common">Aeromonas shigelloides</name>
    <dbReference type="NCBI Taxonomy" id="703"/>
    <lineage>
        <taxon>Bacteria</taxon>
        <taxon>Pseudomonadati</taxon>
        <taxon>Pseudomonadota</taxon>
        <taxon>Gammaproteobacteria</taxon>
        <taxon>Enterobacterales</taxon>
        <taxon>Enterobacteriaceae</taxon>
        <taxon>Plesiomonas</taxon>
    </lineage>
</organism>
<dbReference type="AlphaFoldDB" id="A0A8I1W3N1"/>
<reference evidence="1" key="1">
    <citation type="submission" date="2021-03" db="EMBL/GenBank/DDBJ databases">
        <title>Plesiomonas shigelloides zfcc0051, isolated from zebrafish feces.</title>
        <authorList>
            <person name="Vanderhoek Z."/>
            <person name="Gaulke C."/>
        </authorList>
    </citation>
    <scope>NUCLEOTIDE SEQUENCE</scope>
    <source>
        <strain evidence="1">Zfcc0051</strain>
    </source>
</reference>
<dbReference type="RefSeq" id="WP_207541372.1">
    <property type="nucleotide sequence ID" value="NZ_JAFNAA010000001.1"/>
</dbReference>
<evidence type="ECO:0000313" key="2">
    <source>
        <dbReference type="Proteomes" id="UP000664658"/>
    </source>
</evidence>
<protein>
    <submittedName>
        <fullName evidence="1">Uncharacterized protein</fullName>
    </submittedName>
</protein>
<name>A0A8I1W3N1_PLESH</name>
<gene>
    <name evidence="1" type="ORF">J2R62_00260</name>
</gene>
<evidence type="ECO:0000313" key="1">
    <source>
        <dbReference type="EMBL" id="MBO1106665.1"/>
    </source>
</evidence>
<proteinExistence type="predicted"/>
<dbReference type="EMBL" id="JAFNAA010000001">
    <property type="protein sequence ID" value="MBO1106665.1"/>
    <property type="molecule type" value="Genomic_DNA"/>
</dbReference>
<accession>A0A8I1W3N1</accession>
<dbReference type="Proteomes" id="UP000664658">
    <property type="component" value="Unassembled WGS sequence"/>
</dbReference>